<dbReference type="PANTHER" id="PTHR11736:SF14">
    <property type="entry name" value="NSE3 HOMOLOG, SMC5-SMC6 COMPLEX COMPONENT"/>
    <property type="match status" value="1"/>
</dbReference>
<dbReference type="GO" id="GO:0005634">
    <property type="term" value="C:nucleus"/>
    <property type="evidence" value="ECO:0007669"/>
    <property type="project" value="TreeGrafter"/>
</dbReference>
<proteinExistence type="predicted"/>
<dbReference type="PANTHER" id="PTHR11736">
    <property type="entry name" value="MELANOMA-ASSOCIATED ANTIGEN MAGE ANTIGEN"/>
    <property type="match status" value="1"/>
</dbReference>
<protein>
    <submittedName>
        <fullName evidence="3">Mage family protein</fullName>
    </submittedName>
</protein>
<name>A0A068RSJ5_9FUNG</name>
<dbReference type="Gene3D" id="1.10.10.1210">
    <property type="entry name" value="MAGE homology domain, winged helix WH2 motif"/>
    <property type="match status" value="1"/>
</dbReference>
<evidence type="ECO:0000313" key="3">
    <source>
        <dbReference type="EMBL" id="CDH52572.1"/>
    </source>
</evidence>
<feature type="domain" description="MAGE" evidence="2">
    <location>
        <begin position="41"/>
        <end position="244"/>
    </location>
</feature>
<reference evidence="3" key="1">
    <citation type="submission" date="2013-08" db="EMBL/GenBank/DDBJ databases">
        <title>Gene expansion shapes genome architecture in the human pathogen Lichtheimia corymbifera: an evolutionary genomics analysis in the ancient terrestrial Mucorales (Mucoromycotina).</title>
        <authorList>
            <person name="Schwartze V.U."/>
            <person name="Winter S."/>
            <person name="Shelest E."/>
            <person name="Marcet-Houben M."/>
            <person name="Horn F."/>
            <person name="Wehner S."/>
            <person name="Hoffmann K."/>
            <person name="Riege K."/>
            <person name="Sammeth M."/>
            <person name="Nowrousian M."/>
            <person name="Valiante V."/>
            <person name="Linde J."/>
            <person name="Jacobsen I.D."/>
            <person name="Marz M."/>
            <person name="Brakhage A.A."/>
            <person name="Gabaldon T."/>
            <person name="Bocker S."/>
            <person name="Voigt K."/>
        </authorList>
    </citation>
    <scope>NUCLEOTIDE SEQUENCE [LARGE SCALE GENOMIC DNA]</scope>
    <source>
        <strain evidence="3">FSU 9682</strain>
    </source>
</reference>
<gene>
    <name evidence="3" type="ORF">LCOR_04029.1</name>
</gene>
<dbReference type="EMBL" id="CBTN010000014">
    <property type="protein sequence ID" value="CDH52572.1"/>
    <property type="molecule type" value="Genomic_DNA"/>
</dbReference>
<feature type="region of interest" description="Disordered" evidence="1">
    <location>
        <begin position="1"/>
        <end position="35"/>
    </location>
</feature>
<evidence type="ECO:0000256" key="1">
    <source>
        <dbReference type="SAM" id="MobiDB-lite"/>
    </source>
</evidence>
<dbReference type="InterPro" id="IPR041899">
    <property type="entry name" value="MAGE_WH2"/>
</dbReference>
<dbReference type="AlphaFoldDB" id="A0A068RSJ5"/>
<feature type="compositionally biased region" description="Basic residues" evidence="1">
    <location>
        <begin position="1"/>
        <end position="10"/>
    </location>
</feature>
<dbReference type="STRING" id="1263082.A0A068RSJ5"/>
<dbReference type="InterPro" id="IPR002190">
    <property type="entry name" value="MHD_dom"/>
</dbReference>
<dbReference type="InterPro" id="IPR037445">
    <property type="entry name" value="MAGE"/>
</dbReference>
<accession>A0A068RSJ5</accession>
<dbReference type="OrthoDB" id="205198at2759"/>
<evidence type="ECO:0000259" key="2">
    <source>
        <dbReference type="PROSITE" id="PS50838"/>
    </source>
</evidence>
<dbReference type="Pfam" id="PF01454">
    <property type="entry name" value="MAGE"/>
    <property type="match status" value="1"/>
</dbReference>
<dbReference type="Proteomes" id="UP000027586">
    <property type="component" value="Unassembled WGS sequence"/>
</dbReference>
<sequence>MSQSQKRKSRAIHDDSDDDYSGPASQRPKAEHTINWDNETLSRKVKDTVRYALACEYRRQPIRRDDINKKVLQERTREFKQVHAAAQRKLKHLFGMEMVEMGQREKPSVKGKAKDENAKPVTTRSYILRSILDNKYNEPELIKRKDEDYESMGILYVILALIFTNERAMHDVNLKEHLDRLNIHDDGSKFGDREKLLDGFVKQGYLHRAKVGDEARGNNDNVWEYYWGPRARAEILDSNIVDFIISFFGEENVDVEDLSANIFKASGVTD</sequence>
<evidence type="ECO:0000313" key="4">
    <source>
        <dbReference type="Proteomes" id="UP000027586"/>
    </source>
</evidence>
<dbReference type="PROSITE" id="PS50838">
    <property type="entry name" value="MAGE"/>
    <property type="match status" value="1"/>
</dbReference>
<keyword evidence="4" id="KW-1185">Reference proteome</keyword>
<comment type="caution">
    <text evidence="3">The sequence shown here is derived from an EMBL/GenBank/DDBJ whole genome shotgun (WGS) entry which is preliminary data.</text>
</comment>
<dbReference type="InterPro" id="IPR041898">
    <property type="entry name" value="MAGE_WH1"/>
</dbReference>
<organism evidence="3 4">
    <name type="scientific">Lichtheimia corymbifera JMRC:FSU:9682</name>
    <dbReference type="NCBI Taxonomy" id="1263082"/>
    <lineage>
        <taxon>Eukaryota</taxon>
        <taxon>Fungi</taxon>
        <taxon>Fungi incertae sedis</taxon>
        <taxon>Mucoromycota</taxon>
        <taxon>Mucoromycotina</taxon>
        <taxon>Mucoromycetes</taxon>
        <taxon>Mucorales</taxon>
        <taxon>Lichtheimiaceae</taxon>
        <taxon>Lichtheimia</taxon>
    </lineage>
</organism>
<dbReference type="GO" id="GO:0006281">
    <property type="term" value="P:DNA repair"/>
    <property type="evidence" value="ECO:0007669"/>
    <property type="project" value="TreeGrafter"/>
</dbReference>
<dbReference type="Gene3D" id="1.10.10.1200">
    <property type="entry name" value="MAGE homology domain, winged helix WH1 motif"/>
    <property type="match status" value="1"/>
</dbReference>
<dbReference type="VEuPathDB" id="FungiDB:LCOR_04029.1"/>
<dbReference type="SMART" id="SM01373">
    <property type="entry name" value="MAGE"/>
    <property type="match status" value="1"/>
</dbReference>